<dbReference type="GO" id="GO:0006516">
    <property type="term" value="P:glycoprotein catabolic process"/>
    <property type="evidence" value="ECO:0007669"/>
    <property type="project" value="InterPro"/>
</dbReference>
<dbReference type="EMBL" id="UZAN01059756">
    <property type="protein sequence ID" value="VDP92445.1"/>
    <property type="molecule type" value="Genomic_DNA"/>
</dbReference>
<dbReference type="InterPro" id="IPR008979">
    <property type="entry name" value="Galactose-bd-like_sf"/>
</dbReference>
<reference evidence="5" key="1">
    <citation type="submission" date="2016-06" db="UniProtKB">
        <authorList>
            <consortium name="WormBaseParasite"/>
        </authorList>
    </citation>
    <scope>IDENTIFICATION</scope>
</reference>
<dbReference type="AlphaFoldDB" id="A0A183B7I8"/>
<sequence length="153" mass="17226">MVYLAREEGSPAEHDGCIEWVLDLNETEYSVGKVSLFASMVCHSAESHAQITLCSSRRRETNKEHDAGDTRTETQIDEASGGACVRVTPGSNGLFQMTDFVGAKTLRLSVRLWSDSSSALAWQKSQLFRQKDTDYVLWPLEWNVELIHDEKTE</sequence>
<feature type="region of interest" description="Disordered" evidence="1">
    <location>
        <begin position="57"/>
        <end position="78"/>
    </location>
</feature>
<dbReference type="GO" id="GO:0005737">
    <property type="term" value="C:cytoplasm"/>
    <property type="evidence" value="ECO:0007669"/>
    <property type="project" value="InterPro"/>
</dbReference>
<protein>
    <submittedName>
        <fullName evidence="5">PAW domain-containing protein</fullName>
    </submittedName>
</protein>
<feature type="domain" description="PAW" evidence="2">
    <location>
        <begin position="1"/>
        <end position="144"/>
    </location>
</feature>
<feature type="compositionally biased region" description="Basic and acidic residues" evidence="1">
    <location>
        <begin position="57"/>
        <end position="74"/>
    </location>
</feature>
<dbReference type="Pfam" id="PF04721">
    <property type="entry name" value="PAW"/>
    <property type="match status" value="1"/>
</dbReference>
<keyword evidence="4" id="KW-1185">Reference proteome</keyword>
<accession>A0A183B7I8</accession>
<dbReference type="Proteomes" id="UP000272942">
    <property type="component" value="Unassembled WGS sequence"/>
</dbReference>
<name>A0A183B7I8_9TREM</name>
<dbReference type="InterPro" id="IPR006588">
    <property type="entry name" value="Peptide_N_glycanase_PAW_dom"/>
</dbReference>
<evidence type="ECO:0000313" key="4">
    <source>
        <dbReference type="Proteomes" id="UP000272942"/>
    </source>
</evidence>
<proteinExistence type="predicted"/>
<dbReference type="WBParaSite" id="ECPE_0001521301-mRNA-1">
    <property type="protein sequence ID" value="ECPE_0001521301-mRNA-1"/>
    <property type="gene ID" value="ECPE_0001521301"/>
</dbReference>
<gene>
    <name evidence="3" type="ORF">ECPE_LOCUS15173</name>
</gene>
<reference evidence="3 4" key="2">
    <citation type="submission" date="2018-11" db="EMBL/GenBank/DDBJ databases">
        <authorList>
            <consortium name="Pathogen Informatics"/>
        </authorList>
    </citation>
    <scope>NUCLEOTIDE SEQUENCE [LARGE SCALE GENOMIC DNA]</scope>
    <source>
        <strain evidence="3 4">Egypt</strain>
    </source>
</reference>
<dbReference type="OrthoDB" id="6283176at2759"/>
<dbReference type="InterPro" id="IPR038680">
    <property type="entry name" value="PAW_sf"/>
</dbReference>
<evidence type="ECO:0000313" key="5">
    <source>
        <dbReference type="WBParaSite" id="ECPE_0001521301-mRNA-1"/>
    </source>
</evidence>
<evidence type="ECO:0000256" key="1">
    <source>
        <dbReference type="SAM" id="MobiDB-lite"/>
    </source>
</evidence>
<organism evidence="5">
    <name type="scientific">Echinostoma caproni</name>
    <dbReference type="NCBI Taxonomy" id="27848"/>
    <lineage>
        <taxon>Eukaryota</taxon>
        <taxon>Metazoa</taxon>
        <taxon>Spiralia</taxon>
        <taxon>Lophotrochozoa</taxon>
        <taxon>Platyhelminthes</taxon>
        <taxon>Trematoda</taxon>
        <taxon>Digenea</taxon>
        <taxon>Plagiorchiida</taxon>
        <taxon>Echinostomata</taxon>
        <taxon>Echinostomatoidea</taxon>
        <taxon>Echinostomatidae</taxon>
        <taxon>Echinostoma</taxon>
    </lineage>
</organism>
<evidence type="ECO:0000313" key="3">
    <source>
        <dbReference type="EMBL" id="VDP92445.1"/>
    </source>
</evidence>
<evidence type="ECO:0000259" key="2">
    <source>
        <dbReference type="Pfam" id="PF04721"/>
    </source>
</evidence>
<dbReference type="SUPFAM" id="SSF49785">
    <property type="entry name" value="Galactose-binding domain-like"/>
    <property type="match status" value="1"/>
</dbReference>
<dbReference type="Gene3D" id="2.60.120.1020">
    <property type="entry name" value="Peptide N glycanase, PAW domain"/>
    <property type="match status" value="1"/>
</dbReference>